<organism evidence="1 2">
    <name type="scientific">Halonotius terrestris</name>
    <dbReference type="NCBI Taxonomy" id="2487750"/>
    <lineage>
        <taxon>Archaea</taxon>
        <taxon>Methanobacteriati</taxon>
        <taxon>Methanobacteriota</taxon>
        <taxon>Stenosarchaea group</taxon>
        <taxon>Halobacteria</taxon>
        <taxon>Halobacteriales</taxon>
        <taxon>Haloferacaceae</taxon>
        <taxon>Halonotius</taxon>
    </lineage>
</organism>
<dbReference type="EMBL" id="RKLU01000011">
    <property type="protein sequence ID" value="TQQ78583.1"/>
    <property type="molecule type" value="Genomic_DNA"/>
</dbReference>
<dbReference type="RefSeq" id="WP_142980709.1">
    <property type="nucleotide sequence ID" value="NZ_RKLU01000011.1"/>
</dbReference>
<proteinExistence type="predicted"/>
<comment type="caution">
    <text evidence="1">The sequence shown here is derived from an EMBL/GenBank/DDBJ whole genome shotgun (WGS) entry which is preliminary data.</text>
</comment>
<keyword evidence="2" id="KW-1185">Reference proteome</keyword>
<gene>
    <name evidence="1" type="ORF">EGH24_13760</name>
</gene>
<name>A0A8J8P9R3_9EURY</name>
<protein>
    <submittedName>
        <fullName evidence="1">Uncharacterized protein</fullName>
    </submittedName>
</protein>
<accession>A0A8J8P9R3</accession>
<sequence>MSEKTWSSQELRAVLSVYGGLVEDIGAFSPAIMVNTAIAVRARVGDDELEADVLAEEVGQAMEAYMESEVDDGA</sequence>
<evidence type="ECO:0000313" key="2">
    <source>
        <dbReference type="Proteomes" id="UP000705823"/>
    </source>
</evidence>
<dbReference type="AlphaFoldDB" id="A0A8J8P9R3"/>
<reference evidence="1" key="1">
    <citation type="submission" date="2019-02" db="EMBL/GenBank/DDBJ databases">
        <title>Halonotius sp. a new haloarchaeum isolated from saline soil.</title>
        <authorList>
            <person name="Duran-Viseras A."/>
            <person name="Sanchez-Porro C."/>
            <person name="Ventosa A."/>
        </authorList>
    </citation>
    <scope>NUCLEOTIDE SEQUENCE</scope>
    <source>
        <strain evidence="1">F15B</strain>
    </source>
</reference>
<evidence type="ECO:0000313" key="1">
    <source>
        <dbReference type="EMBL" id="TQQ78583.1"/>
    </source>
</evidence>
<dbReference type="Proteomes" id="UP000705823">
    <property type="component" value="Unassembled WGS sequence"/>
</dbReference>